<dbReference type="Gene3D" id="3.40.50.720">
    <property type="entry name" value="NAD(P)-binding Rossmann-like Domain"/>
    <property type="match status" value="1"/>
</dbReference>
<evidence type="ECO:0000313" key="5">
    <source>
        <dbReference type="Proteomes" id="UP001181693"/>
    </source>
</evidence>
<comment type="similarity">
    <text evidence="2">Belongs to the 3-beta-HSD family.</text>
</comment>
<organism evidence="4 5">
    <name type="scientific">Pyxicephalus adspersus</name>
    <name type="common">African bullfrog</name>
    <dbReference type="NCBI Taxonomy" id="30357"/>
    <lineage>
        <taxon>Eukaryota</taxon>
        <taxon>Metazoa</taxon>
        <taxon>Chordata</taxon>
        <taxon>Craniata</taxon>
        <taxon>Vertebrata</taxon>
        <taxon>Euteleostomi</taxon>
        <taxon>Amphibia</taxon>
        <taxon>Batrachia</taxon>
        <taxon>Anura</taxon>
        <taxon>Neobatrachia</taxon>
        <taxon>Ranoidea</taxon>
        <taxon>Pyxicephalidae</taxon>
        <taxon>Pyxicephalinae</taxon>
        <taxon>Pyxicephalus</taxon>
    </lineage>
</organism>
<comment type="caution">
    <text evidence="4">The sequence shown here is derived from an EMBL/GenBank/DDBJ whole genome shotgun (WGS) entry which is preliminary data.</text>
</comment>
<keyword evidence="1 2" id="KW-0560">Oxidoreductase</keyword>
<evidence type="ECO:0000259" key="3">
    <source>
        <dbReference type="Pfam" id="PF01073"/>
    </source>
</evidence>
<dbReference type="PANTHER" id="PTHR10366:SF832">
    <property type="entry name" value="3-BETA HYDROXYSTEROID DEHYDROGENASE_ISOMERASE DOMAIN-CONTAINING PROTEIN"/>
    <property type="match status" value="1"/>
</dbReference>
<protein>
    <recommendedName>
        <fullName evidence="3">3-beta hydroxysteroid dehydrogenase/isomerase domain-containing protein</fullName>
    </recommendedName>
</protein>
<accession>A0AAV3BAG0</accession>
<name>A0AAV3BAG0_PYXAD</name>
<dbReference type="SUPFAM" id="SSF51735">
    <property type="entry name" value="NAD(P)-binding Rossmann-fold domains"/>
    <property type="match status" value="1"/>
</dbReference>
<dbReference type="GO" id="GO:0016616">
    <property type="term" value="F:oxidoreductase activity, acting on the CH-OH group of donors, NAD or NADP as acceptor"/>
    <property type="evidence" value="ECO:0007669"/>
    <property type="project" value="InterPro"/>
</dbReference>
<evidence type="ECO:0000313" key="4">
    <source>
        <dbReference type="EMBL" id="DBA34245.1"/>
    </source>
</evidence>
<dbReference type="EMBL" id="DYDO01000001">
    <property type="protein sequence ID" value="DBA34245.1"/>
    <property type="molecule type" value="Genomic_DNA"/>
</dbReference>
<sequence length="359" mass="40946">MAKDLVYLVTGGSGFIGEHIVTFLSREEYVKEVKIFDMNEGSTIITFIKGDITDYKQVLEAVKSVHVVIHSAALVDFMDEHPFKKLEAINVGGTENVIKACLASDVPYLMYTSSIAAVGPNTNLDPMVGVTEDTIYNGENLLNYGKTKAQAEKLVLLANGQQMSNGNKLTTCVIRPSGIYGEKTQSFLKNYRSAKSQNNRINYVDSDDAKQKLDYVGNVAWMHVLAARHMQLNPGVLGGQAYYSYDDTPFLYRRELLHDLFTEFDPDIQIGSHIPYWKMWVMISLYSLISSFLKPFWKLKPFFTVQILKLVSTTFYPDTDKAFRHFGYKPFYSWVESKQRTCQWLKQTTEDMRKTKKNS</sequence>
<gene>
    <name evidence="4" type="ORF">GDO54_001824</name>
</gene>
<dbReference type="Pfam" id="PF01073">
    <property type="entry name" value="3Beta_HSD"/>
    <property type="match status" value="1"/>
</dbReference>
<feature type="domain" description="3-beta hydroxysteroid dehydrogenase/isomerase" evidence="3">
    <location>
        <begin position="8"/>
        <end position="265"/>
    </location>
</feature>
<dbReference type="Proteomes" id="UP001181693">
    <property type="component" value="Unassembled WGS sequence"/>
</dbReference>
<keyword evidence="5" id="KW-1185">Reference proteome</keyword>
<proteinExistence type="inferred from homology"/>
<evidence type="ECO:0000256" key="1">
    <source>
        <dbReference type="ARBA" id="ARBA00023002"/>
    </source>
</evidence>
<evidence type="ECO:0000256" key="2">
    <source>
        <dbReference type="RuleBase" id="RU004475"/>
    </source>
</evidence>
<dbReference type="InterPro" id="IPR036291">
    <property type="entry name" value="NAD(P)-bd_dom_sf"/>
</dbReference>
<dbReference type="InterPro" id="IPR002225">
    <property type="entry name" value="3Beta_OHSteriod_DH/Estase"/>
</dbReference>
<dbReference type="PANTHER" id="PTHR10366">
    <property type="entry name" value="NAD DEPENDENT EPIMERASE/DEHYDRATASE"/>
    <property type="match status" value="1"/>
</dbReference>
<reference evidence="4" key="1">
    <citation type="thesis" date="2020" institute="ProQuest LLC" country="789 East Eisenhower Parkway, Ann Arbor, MI, USA">
        <title>Comparative Genomics and Chromosome Evolution.</title>
        <authorList>
            <person name="Mudd A.B."/>
        </authorList>
    </citation>
    <scope>NUCLEOTIDE SEQUENCE</scope>
    <source>
        <strain evidence="4">1538</strain>
        <tissue evidence="4">Blood</tissue>
    </source>
</reference>
<dbReference type="FunFam" id="3.40.50.720:FF:000495">
    <property type="entry name" value="3 hydroxysteroid dehydrogenase, putative"/>
    <property type="match status" value="1"/>
</dbReference>
<dbReference type="InterPro" id="IPR050425">
    <property type="entry name" value="NAD(P)_dehydrat-like"/>
</dbReference>
<dbReference type="GO" id="GO:0006694">
    <property type="term" value="P:steroid biosynthetic process"/>
    <property type="evidence" value="ECO:0007669"/>
    <property type="project" value="InterPro"/>
</dbReference>
<dbReference type="AlphaFoldDB" id="A0AAV3BAG0"/>